<evidence type="ECO:0000256" key="1">
    <source>
        <dbReference type="PROSITE-ProRule" id="PRU00266"/>
    </source>
</evidence>
<evidence type="ECO:0000259" key="2">
    <source>
        <dbReference type="PROSITE" id="PS50137"/>
    </source>
</evidence>
<dbReference type="InterPro" id="IPR014720">
    <property type="entry name" value="dsRBD_dom"/>
</dbReference>
<dbReference type="HOGENOM" id="CLU_172700_2_0_1"/>
<proteinExistence type="predicted"/>
<dbReference type="EMBL" id="KN835145">
    <property type="protein sequence ID" value="KIK47630.1"/>
    <property type="molecule type" value="Genomic_DNA"/>
</dbReference>
<dbReference type="GO" id="GO:0003723">
    <property type="term" value="F:RNA binding"/>
    <property type="evidence" value="ECO:0007669"/>
    <property type="project" value="UniProtKB-UniRule"/>
</dbReference>
<dbReference type="InParanoid" id="A0A0D0ABH2"/>
<reference evidence="4" key="2">
    <citation type="submission" date="2015-01" db="EMBL/GenBank/DDBJ databases">
        <title>Evolutionary Origins and Diversification of the Mycorrhizal Mutualists.</title>
        <authorList>
            <consortium name="DOE Joint Genome Institute"/>
            <consortium name="Mycorrhizal Genomics Consortium"/>
            <person name="Kohler A."/>
            <person name="Kuo A."/>
            <person name="Nagy L.G."/>
            <person name="Floudas D."/>
            <person name="Copeland A."/>
            <person name="Barry K.W."/>
            <person name="Cichocki N."/>
            <person name="Veneault-Fourrey C."/>
            <person name="LaButti K."/>
            <person name="Lindquist E.A."/>
            <person name="Lipzen A."/>
            <person name="Lundell T."/>
            <person name="Morin E."/>
            <person name="Murat C."/>
            <person name="Riley R."/>
            <person name="Ohm R."/>
            <person name="Sun H."/>
            <person name="Tunlid A."/>
            <person name="Henrissat B."/>
            <person name="Grigoriev I.V."/>
            <person name="Hibbett D.S."/>
            <person name="Martin F."/>
        </authorList>
    </citation>
    <scope>NUCLEOTIDE SEQUENCE [LARGE SCALE GENOMIC DNA]</scope>
    <source>
        <strain evidence="4">UH-Slu-Lm8-n1</strain>
    </source>
</reference>
<dbReference type="OrthoDB" id="112668at2759"/>
<evidence type="ECO:0000313" key="4">
    <source>
        <dbReference type="Proteomes" id="UP000054485"/>
    </source>
</evidence>
<name>A0A0D0ABH2_9AGAM</name>
<dbReference type="AlphaFoldDB" id="A0A0D0ABH2"/>
<dbReference type="Proteomes" id="UP000054485">
    <property type="component" value="Unassembled WGS sequence"/>
</dbReference>
<gene>
    <name evidence="3" type="ORF">CY34DRAFT_799144</name>
</gene>
<sequence length="87" mass="9605">MSKANAEQNRLGLNNFLQQRYGSFAANHLRWEFFNGGAQHETVWTCIAYIDDIEYGRGSGSDKATAKEIAAGVALRQLQGQLANLSN</sequence>
<dbReference type="PROSITE" id="PS50137">
    <property type="entry name" value="DS_RBD"/>
    <property type="match status" value="1"/>
</dbReference>
<protein>
    <submittedName>
        <fullName evidence="3">Unplaced genomic scaffold CY34scaffold_14, whole genome shotgun sequence</fullName>
    </submittedName>
</protein>
<evidence type="ECO:0000313" key="3">
    <source>
        <dbReference type="EMBL" id="KIK47630.1"/>
    </source>
</evidence>
<organism evidence="3 4">
    <name type="scientific">Suillus luteus UH-Slu-Lm8-n1</name>
    <dbReference type="NCBI Taxonomy" id="930992"/>
    <lineage>
        <taxon>Eukaryota</taxon>
        <taxon>Fungi</taxon>
        <taxon>Dikarya</taxon>
        <taxon>Basidiomycota</taxon>
        <taxon>Agaricomycotina</taxon>
        <taxon>Agaricomycetes</taxon>
        <taxon>Agaricomycetidae</taxon>
        <taxon>Boletales</taxon>
        <taxon>Suillineae</taxon>
        <taxon>Suillaceae</taxon>
        <taxon>Suillus</taxon>
    </lineage>
</organism>
<keyword evidence="1" id="KW-0694">RNA-binding</keyword>
<accession>A0A0D0ABH2</accession>
<dbReference type="SUPFAM" id="SSF54768">
    <property type="entry name" value="dsRNA-binding domain-like"/>
    <property type="match status" value="1"/>
</dbReference>
<dbReference type="Gene3D" id="3.30.160.20">
    <property type="match status" value="1"/>
</dbReference>
<keyword evidence="4" id="KW-1185">Reference proteome</keyword>
<dbReference type="Pfam" id="PF00035">
    <property type="entry name" value="dsrm"/>
    <property type="match status" value="1"/>
</dbReference>
<feature type="domain" description="DRBM" evidence="2">
    <location>
        <begin position="37"/>
        <end position="80"/>
    </location>
</feature>
<reference evidence="3 4" key="1">
    <citation type="submission" date="2014-04" db="EMBL/GenBank/DDBJ databases">
        <authorList>
            <consortium name="DOE Joint Genome Institute"/>
            <person name="Kuo A."/>
            <person name="Ruytinx J."/>
            <person name="Rineau F."/>
            <person name="Colpaert J."/>
            <person name="Kohler A."/>
            <person name="Nagy L.G."/>
            <person name="Floudas D."/>
            <person name="Copeland A."/>
            <person name="Barry K.W."/>
            <person name="Cichocki N."/>
            <person name="Veneault-Fourrey C."/>
            <person name="LaButti K."/>
            <person name="Lindquist E.A."/>
            <person name="Lipzen A."/>
            <person name="Lundell T."/>
            <person name="Morin E."/>
            <person name="Murat C."/>
            <person name="Sun H."/>
            <person name="Tunlid A."/>
            <person name="Henrissat B."/>
            <person name="Grigoriev I.V."/>
            <person name="Hibbett D.S."/>
            <person name="Martin F."/>
            <person name="Nordberg H.P."/>
            <person name="Cantor M.N."/>
            <person name="Hua S.X."/>
        </authorList>
    </citation>
    <scope>NUCLEOTIDE SEQUENCE [LARGE SCALE GENOMIC DNA]</scope>
    <source>
        <strain evidence="3 4">UH-Slu-Lm8-n1</strain>
    </source>
</reference>